<dbReference type="AlphaFoldDB" id="A0A6H5HLK7"/>
<sequence length="61" mass="6781">MVQLPSADFQVAEEVEVVQLQHEIVAQPDGTVIASEIEIGTWDGTVEDEHRYASNNCHESE</sequence>
<protein>
    <submittedName>
        <fullName evidence="1">Uncharacterized protein</fullName>
    </submittedName>
</protein>
<evidence type="ECO:0000313" key="1">
    <source>
        <dbReference type="EMBL" id="CAB0017528.1"/>
    </source>
</evidence>
<proteinExistence type="predicted"/>
<accession>A0A6H5HLK7</accession>
<feature type="non-terminal residue" evidence="1">
    <location>
        <position position="61"/>
    </location>
</feature>
<evidence type="ECO:0000313" key="2">
    <source>
        <dbReference type="Proteomes" id="UP000479000"/>
    </source>
</evidence>
<gene>
    <name evidence="1" type="ORF">NTEN_LOCUS21525</name>
</gene>
<name>A0A6H5HLK7_9HEMI</name>
<organism evidence="1 2">
    <name type="scientific">Nesidiocoris tenuis</name>
    <dbReference type="NCBI Taxonomy" id="355587"/>
    <lineage>
        <taxon>Eukaryota</taxon>
        <taxon>Metazoa</taxon>
        <taxon>Ecdysozoa</taxon>
        <taxon>Arthropoda</taxon>
        <taxon>Hexapoda</taxon>
        <taxon>Insecta</taxon>
        <taxon>Pterygota</taxon>
        <taxon>Neoptera</taxon>
        <taxon>Paraneoptera</taxon>
        <taxon>Hemiptera</taxon>
        <taxon>Heteroptera</taxon>
        <taxon>Panheteroptera</taxon>
        <taxon>Cimicomorpha</taxon>
        <taxon>Miridae</taxon>
        <taxon>Dicyphina</taxon>
        <taxon>Nesidiocoris</taxon>
    </lineage>
</organism>
<keyword evidence="2" id="KW-1185">Reference proteome</keyword>
<dbReference type="Proteomes" id="UP000479000">
    <property type="component" value="Unassembled WGS sequence"/>
</dbReference>
<dbReference type="EMBL" id="CADCXU010031530">
    <property type="protein sequence ID" value="CAB0017528.1"/>
    <property type="molecule type" value="Genomic_DNA"/>
</dbReference>
<reference evidence="1 2" key="1">
    <citation type="submission" date="2020-02" db="EMBL/GenBank/DDBJ databases">
        <authorList>
            <person name="Ferguson B K."/>
        </authorList>
    </citation>
    <scope>NUCLEOTIDE SEQUENCE [LARGE SCALE GENOMIC DNA]</scope>
</reference>